<dbReference type="Pfam" id="PF04014">
    <property type="entry name" value="MazE_antitoxin"/>
    <property type="match status" value="1"/>
</dbReference>
<feature type="domain" description="SpoVT-AbrB" evidence="1">
    <location>
        <begin position="19"/>
        <end position="50"/>
    </location>
</feature>
<name>A0A645FSK9_9ZZZZ</name>
<dbReference type="AlphaFoldDB" id="A0A645FSK9"/>
<gene>
    <name evidence="2" type="ORF">SDC9_164784</name>
</gene>
<protein>
    <recommendedName>
        <fullName evidence="1">SpoVT-AbrB domain-containing protein</fullName>
    </recommendedName>
</protein>
<reference evidence="2" key="1">
    <citation type="submission" date="2019-08" db="EMBL/GenBank/DDBJ databases">
        <authorList>
            <person name="Kucharzyk K."/>
            <person name="Murdoch R.W."/>
            <person name="Higgins S."/>
            <person name="Loffler F."/>
        </authorList>
    </citation>
    <scope>NUCLEOTIDE SEQUENCE</scope>
</reference>
<evidence type="ECO:0000259" key="1">
    <source>
        <dbReference type="Pfam" id="PF04014"/>
    </source>
</evidence>
<organism evidence="2">
    <name type="scientific">bioreactor metagenome</name>
    <dbReference type="NCBI Taxonomy" id="1076179"/>
    <lineage>
        <taxon>unclassified sequences</taxon>
        <taxon>metagenomes</taxon>
        <taxon>ecological metagenomes</taxon>
    </lineage>
</organism>
<accession>A0A645FSK9</accession>
<evidence type="ECO:0000313" key="2">
    <source>
        <dbReference type="EMBL" id="MPN17431.1"/>
    </source>
</evidence>
<sequence length="55" mass="6020">MRAITCKPVIESNRLSLSKEVREILNVKQGDFVQFVETGDGKILLCKVDAPTASA</sequence>
<comment type="caution">
    <text evidence="2">The sequence shown here is derived from an EMBL/GenBank/DDBJ whole genome shotgun (WGS) entry which is preliminary data.</text>
</comment>
<dbReference type="EMBL" id="VSSQ01064561">
    <property type="protein sequence ID" value="MPN17431.1"/>
    <property type="molecule type" value="Genomic_DNA"/>
</dbReference>
<dbReference type="InterPro" id="IPR007159">
    <property type="entry name" value="SpoVT-AbrB_dom"/>
</dbReference>
<dbReference type="Gene3D" id="2.10.260.10">
    <property type="match status" value="1"/>
</dbReference>
<dbReference type="GO" id="GO:0003677">
    <property type="term" value="F:DNA binding"/>
    <property type="evidence" value="ECO:0007669"/>
    <property type="project" value="InterPro"/>
</dbReference>
<dbReference type="SUPFAM" id="SSF89447">
    <property type="entry name" value="AbrB/MazE/MraZ-like"/>
    <property type="match status" value="1"/>
</dbReference>
<dbReference type="InterPro" id="IPR037914">
    <property type="entry name" value="SpoVT-AbrB_sf"/>
</dbReference>
<proteinExistence type="predicted"/>